<name>A0A0W7WZX0_9ACTN</name>
<feature type="transmembrane region" description="Helical" evidence="2">
    <location>
        <begin position="152"/>
        <end position="172"/>
    </location>
</feature>
<dbReference type="RefSeq" id="WP_058849609.1">
    <property type="nucleotide sequence ID" value="NZ_LOCL01000039.1"/>
</dbReference>
<dbReference type="Gene3D" id="1.10.1900.10">
    <property type="entry name" value="c-terminal domain of poly(a) binding protein"/>
    <property type="match status" value="1"/>
</dbReference>
<keyword evidence="2" id="KW-0812">Transmembrane</keyword>
<organism evidence="3 4">
    <name type="scientific">Streptomyces silvensis</name>
    <dbReference type="NCBI Taxonomy" id="1765722"/>
    <lineage>
        <taxon>Bacteria</taxon>
        <taxon>Bacillati</taxon>
        <taxon>Actinomycetota</taxon>
        <taxon>Actinomycetes</taxon>
        <taxon>Kitasatosporales</taxon>
        <taxon>Streptomycetaceae</taxon>
        <taxon>Streptomyces</taxon>
    </lineage>
</organism>
<feature type="transmembrane region" description="Helical" evidence="2">
    <location>
        <begin position="125"/>
        <end position="146"/>
    </location>
</feature>
<feature type="compositionally biased region" description="Low complexity" evidence="1">
    <location>
        <begin position="20"/>
        <end position="49"/>
    </location>
</feature>
<protein>
    <submittedName>
        <fullName evidence="3">Uncharacterized protein</fullName>
    </submittedName>
</protein>
<feature type="transmembrane region" description="Helical" evidence="2">
    <location>
        <begin position="207"/>
        <end position="228"/>
    </location>
</feature>
<dbReference type="SUPFAM" id="SSF158560">
    <property type="entry name" value="BH3980-like"/>
    <property type="match status" value="1"/>
</dbReference>
<dbReference type="Proteomes" id="UP000054804">
    <property type="component" value="Unassembled WGS sequence"/>
</dbReference>
<dbReference type="EMBL" id="LOCL01000039">
    <property type="protein sequence ID" value="KUF16125.1"/>
    <property type="molecule type" value="Genomic_DNA"/>
</dbReference>
<proteinExistence type="predicted"/>
<evidence type="ECO:0000313" key="3">
    <source>
        <dbReference type="EMBL" id="KUF16125.1"/>
    </source>
</evidence>
<evidence type="ECO:0000256" key="2">
    <source>
        <dbReference type="SAM" id="Phobius"/>
    </source>
</evidence>
<reference evidence="3 4" key="1">
    <citation type="submission" date="2015-12" db="EMBL/GenBank/DDBJ databases">
        <title>Draft genome sequence of Streptomyces silvensis ATCC 53525, a producer of novel hormone antagonists.</title>
        <authorList>
            <person name="Johnston C.W."/>
            <person name="Li Y."/>
            <person name="Magarvey N.A."/>
        </authorList>
    </citation>
    <scope>NUCLEOTIDE SEQUENCE [LARGE SCALE GENOMIC DNA]</scope>
    <source>
        <strain evidence="3 4">ATCC 53525</strain>
    </source>
</reference>
<sequence length="242" mass="25338">MTHQATSEKAARDGASVTTPARDPGAGPGPASDSGPGENPGPVENPGPGHTAATAERTRVLAICRSNWEYRGIDDASLREMLAELSAHLEEAAAAGRSAQEVVGPDAKAFAATWARARTPLHLRVLRMAALTPFVLGALLLFTHLIDWTLTLSIEAPRLAFYAVILVGTVVVETRRGSLGLKGWLVVGGLGVALAQLSLSLTGDGALFRMPLWATLLLMVPGLPYAYVDTRARKTAAATAAE</sequence>
<comment type="caution">
    <text evidence="3">The sequence shown here is derived from an EMBL/GenBank/DDBJ whole genome shotgun (WGS) entry which is preliminary data.</text>
</comment>
<gene>
    <name evidence="3" type="ORF">AT728_17345</name>
</gene>
<dbReference type="OrthoDB" id="4237286at2"/>
<dbReference type="AlphaFoldDB" id="A0A0W7WZX0"/>
<keyword evidence="2" id="KW-0472">Membrane</keyword>
<evidence type="ECO:0000256" key="1">
    <source>
        <dbReference type="SAM" id="MobiDB-lite"/>
    </source>
</evidence>
<feature type="transmembrane region" description="Helical" evidence="2">
    <location>
        <begin position="184"/>
        <end position="201"/>
    </location>
</feature>
<accession>A0A0W7WZX0</accession>
<evidence type="ECO:0000313" key="4">
    <source>
        <dbReference type="Proteomes" id="UP000054804"/>
    </source>
</evidence>
<keyword evidence="4" id="KW-1185">Reference proteome</keyword>
<keyword evidence="2" id="KW-1133">Transmembrane helix</keyword>
<feature type="region of interest" description="Disordered" evidence="1">
    <location>
        <begin position="1"/>
        <end position="54"/>
    </location>
</feature>